<dbReference type="EMBL" id="FTNY01000002">
    <property type="protein sequence ID" value="SIS33466.1"/>
    <property type="molecule type" value="Genomic_DNA"/>
</dbReference>
<proteinExistence type="predicted"/>
<keyword evidence="1" id="KW-1133">Transmembrane helix</keyword>
<sequence length="159" mass="18850">MPDKILIYFLLICVASTFLQGIFFYFQNKKIITKYKQPDFRELKKIRGKIVIEKGLLRKSIRWCSFDILLNQNSVFLFSKNFYCIPSRFINLIFFSDKRNTKSPTVLREFSFNNNSVVLVSYPDFLVNGKRTIYLQNLTPDQIKLFQEALKNRMPSALH</sequence>
<keyword evidence="3" id="KW-1185">Reference proteome</keyword>
<dbReference type="AlphaFoldDB" id="A0A1N7I8Q0"/>
<reference evidence="3" key="1">
    <citation type="submission" date="2017-01" db="EMBL/GenBank/DDBJ databases">
        <authorList>
            <person name="Varghese N."/>
            <person name="Submissions S."/>
        </authorList>
    </citation>
    <scope>NUCLEOTIDE SEQUENCE [LARGE SCALE GENOMIC DNA]</scope>
    <source>
        <strain evidence="3">DSM 17126</strain>
    </source>
</reference>
<protein>
    <recommendedName>
        <fullName evidence="4">GRAM domain-containing protein</fullName>
    </recommendedName>
</protein>
<evidence type="ECO:0000256" key="1">
    <source>
        <dbReference type="SAM" id="Phobius"/>
    </source>
</evidence>
<evidence type="ECO:0000313" key="2">
    <source>
        <dbReference type="EMBL" id="SIS33466.1"/>
    </source>
</evidence>
<feature type="transmembrane region" description="Helical" evidence="1">
    <location>
        <begin position="6"/>
        <end position="26"/>
    </location>
</feature>
<keyword evidence="1" id="KW-0812">Transmembrane</keyword>
<accession>A0A1N7I8Q0</accession>
<keyword evidence="1" id="KW-0472">Membrane</keyword>
<evidence type="ECO:0008006" key="4">
    <source>
        <dbReference type="Google" id="ProtNLM"/>
    </source>
</evidence>
<dbReference type="Proteomes" id="UP000186373">
    <property type="component" value="Unassembled WGS sequence"/>
</dbReference>
<organism evidence="2 3">
    <name type="scientific">Chryseobacterium shigense</name>
    <dbReference type="NCBI Taxonomy" id="297244"/>
    <lineage>
        <taxon>Bacteria</taxon>
        <taxon>Pseudomonadati</taxon>
        <taxon>Bacteroidota</taxon>
        <taxon>Flavobacteriia</taxon>
        <taxon>Flavobacteriales</taxon>
        <taxon>Weeksellaceae</taxon>
        <taxon>Chryseobacterium group</taxon>
        <taxon>Chryseobacterium</taxon>
    </lineage>
</organism>
<name>A0A1N7I8Q0_9FLAO</name>
<evidence type="ECO:0000313" key="3">
    <source>
        <dbReference type="Proteomes" id="UP000186373"/>
    </source>
</evidence>
<gene>
    <name evidence="2" type="ORF">SAMN05421639_102639</name>
</gene>